<dbReference type="PROSITE" id="PS50191">
    <property type="entry name" value="CRAL_TRIO"/>
    <property type="match status" value="1"/>
</dbReference>
<dbReference type="EMBL" id="JAHRIP010085929">
    <property type="protein sequence ID" value="MEQ2314958.1"/>
    <property type="molecule type" value="Genomic_DNA"/>
</dbReference>
<comment type="caution">
    <text evidence="3">The sequence shown here is derived from an EMBL/GenBank/DDBJ whole genome shotgun (WGS) entry which is preliminary data.</text>
</comment>
<dbReference type="Proteomes" id="UP001469553">
    <property type="component" value="Unassembled WGS sequence"/>
</dbReference>
<name>A0ABV1AC10_9TELE</name>
<dbReference type="Pfam" id="PF13716">
    <property type="entry name" value="CRAL_TRIO_2"/>
    <property type="match status" value="1"/>
</dbReference>
<dbReference type="InterPro" id="IPR001251">
    <property type="entry name" value="CRAL-TRIO_dom"/>
</dbReference>
<feature type="domain" description="CRAL-TRIO" evidence="2">
    <location>
        <begin position="1"/>
        <end position="68"/>
    </location>
</feature>
<gene>
    <name evidence="3" type="ORF">AMECASPLE_017285</name>
</gene>
<sequence length="104" mass="12305">LRKNLKCLIIAHPTWFIRTVLAISRPFISVKFMDKIRYIHTLEELSHIIPMEHVQIPECVLQYDQEKIKAQKLRQDQEQQETKSSLPKERPKSMLADVGRDVCH</sequence>
<evidence type="ECO:0000313" key="3">
    <source>
        <dbReference type="EMBL" id="MEQ2314958.1"/>
    </source>
</evidence>
<feature type="non-terminal residue" evidence="3">
    <location>
        <position position="1"/>
    </location>
</feature>
<evidence type="ECO:0000256" key="1">
    <source>
        <dbReference type="SAM" id="MobiDB-lite"/>
    </source>
</evidence>
<proteinExistence type="predicted"/>
<evidence type="ECO:0000259" key="2">
    <source>
        <dbReference type="PROSITE" id="PS50191"/>
    </source>
</evidence>
<dbReference type="Gene3D" id="3.40.525.10">
    <property type="entry name" value="CRAL-TRIO lipid binding domain"/>
    <property type="match status" value="1"/>
</dbReference>
<evidence type="ECO:0000313" key="4">
    <source>
        <dbReference type="Proteomes" id="UP001469553"/>
    </source>
</evidence>
<accession>A0ABV1AC10</accession>
<dbReference type="InterPro" id="IPR036865">
    <property type="entry name" value="CRAL-TRIO_dom_sf"/>
</dbReference>
<organism evidence="3 4">
    <name type="scientific">Ameca splendens</name>
    <dbReference type="NCBI Taxonomy" id="208324"/>
    <lineage>
        <taxon>Eukaryota</taxon>
        <taxon>Metazoa</taxon>
        <taxon>Chordata</taxon>
        <taxon>Craniata</taxon>
        <taxon>Vertebrata</taxon>
        <taxon>Euteleostomi</taxon>
        <taxon>Actinopterygii</taxon>
        <taxon>Neopterygii</taxon>
        <taxon>Teleostei</taxon>
        <taxon>Neoteleostei</taxon>
        <taxon>Acanthomorphata</taxon>
        <taxon>Ovalentaria</taxon>
        <taxon>Atherinomorphae</taxon>
        <taxon>Cyprinodontiformes</taxon>
        <taxon>Goodeidae</taxon>
        <taxon>Ameca</taxon>
    </lineage>
</organism>
<reference evidence="3 4" key="1">
    <citation type="submission" date="2021-06" db="EMBL/GenBank/DDBJ databases">
        <authorList>
            <person name="Palmer J.M."/>
        </authorList>
    </citation>
    <scope>NUCLEOTIDE SEQUENCE [LARGE SCALE GENOMIC DNA]</scope>
    <source>
        <strain evidence="3 4">AS_MEX2019</strain>
        <tissue evidence="3">Muscle</tissue>
    </source>
</reference>
<dbReference type="SUPFAM" id="SSF52087">
    <property type="entry name" value="CRAL/TRIO domain"/>
    <property type="match status" value="1"/>
</dbReference>
<keyword evidence="4" id="KW-1185">Reference proteome</keyword>
<feature type="region of interest" description="Disordered" evidence="1">
    <location>
        <begin position="72"/>
        <end position="104"/>
    </location>
</feature>
<protein>
    <recommendedName>
        <fullName evidence="2">CRAL-TRIO domain-containing protein</fullName>
    </recommendedName>
</protein>